<gene>
    <name evidence="13" type="ORF">MELLADRAFT_48114</name>
</gene>
<dbReference type="PANTHER" id="PTHR24058:SF17">
    <property type="entry name" value="HOMEODOMAIN INTERACTING PROTEIN KINASE, ISOFORM D"/>
    <property type="match status" value="1"/>
</dbReference>
<keyword evidence="4" id="KW-0723">Serine/threonine-protein kinase</keyword>
<keyword evidence="14" id="KW-1185">Reference proteome</keyword>
<sequence>MYSSSQSSGNTGYLSSANPSSALPPPPAAYSNVNPTSSSYFTSASSSGIPPPPPTQTLPSSAPNSLRHSLLHSNQQSTSLSSSSEQYHASRSASGASSQRPRRTSEGVGFRRITRGASDLRPVVNQVPPERRLDPINGGSISPLKALTTHLASTYRLINPNFRYELSLNPRRVLTKPSRPAGNNGMDNEDSDYILYVNDILGGGSAGDSNEDAADTQGRKGTDGHKYLILDVLGQGTFGQVVKCQDMKNHEVVAVKVVKNKQAYFSQSMMEVTILELLNNTWDPDNKHHILRMKDTFIHHNHLCLVFELLSSNLYELIKQNSFRGLSTSLVRVFTNQLLDALTVLNEARLIHCDLKPENILLNSLSSPEIKVIDFGSACHERQTVYTYIQSRFYRSPEVILGLPYSSAIDMWSLGCICVELFLGLPLFPGTSEFNQITRIVEMLGMPPTYMLEVGKQTLQFFDVLEDDFNGGKVYKLKSLEQYSKEHNVNEQPSKRYFQQDKLEDIISQYPVMRKGMKSADLEKEKHNRIAFIDFVKGLLHLNPHQRWTPQQARLHPFIQGEPLREPYVP</sequence>
<dbReference type="InterPro" id="IPR000719">
    <property type="entry name" value="Prot_kinase_dom"/>
</dbReference>
<evidence type="ECO:0000313" key="13">
    <source>
        <dbReference type="EMBL" id="EGG07360.1"/>
    </source>
</evidence>
<dbReference type="CDD" id="cd14212">
    <property type="entry name" value="PKc_YAK1"/>
    <property type="match status" value="1"/>
</dbReference>
<protein>
    <recommendedName>
        <fullName evidence="12">Protein kinase domain-containing protein</fullName>
    </recommendedName>
</protein>
<dbReference type="EMBL" id="GL883104">
    <property type="protein sequence ID" value="EGG07360.1"/>
    <property type="molecule type" value="Genomic_DNA"/>
</dbReference>
<dbReference type="PROSITE" id="PS00107">
    <property type="entry name" value="PROTEIN_KINASE_ATP"/>
    <property type="match status" value="1"/>
</dbReference>
<dbReference type="KEGG" id="mlr:MELLADRAFT_48114"/>
<dbReference type="InterPro" id="IPR011009">
    <property type="entry name" value="Kinase-like_dom_sf"/>
</dbReference>
<dbReference type="FunFam" id="1.10.510.10:FF:000380">
    <property type="entry name" value="Serine/threonine-protein kinase ppk15"/>
    <property type="match status" value="1"/>
</dbReference>
<keyword evidence="3" id="KW-0963">Cytoplasm</keyword>
<dbReference type="GO" id="GO:0005524">
    <property type="term" value="F:ATP binding"/>
    <property type="evidence" value="ECO:0007669"/>
    <property type="project" value="UniProtKB-UniRule"/>
</dbReference>
<feature type="binding site" evidence="10">
    <location>
        <position position="256"/>
    </location>
    <ligand>
        <name>ATP</name>
        <dbReference type="ChEBI" id="CHEBI:30616"/>
    </ligand>
</feature>
<evidence type="ECO:0000256" key="6">
    <source>
        <dbReference type="ARBA" id="ARBA00022679"/>
    </source>
</evidence>
<proteinExistence type="inferred from homology"/>
<dbReference type="Gene3D" id="1.10.510.10">
    <property type="entry name" value="Transferase(Phosphotransferase) domain 1"/>
    <property type="match status" value="1"/>
</dbReference>
<keyword evidence="5" id="KW-0597">Phosphoprotein</keyword>
<evidence type="ECO:0000256" key="3">
    <source>
        <dbReference type="ARBA" id="ARBA00022490"/>
    </source>
</evidence>
<dbReference type="RefSeq" id="XP_007409267.1">
    <property type="nucleotide sequence ID" value="XM_007409205.1"/>
</dbReference>
<dbReference type="FunFam" id="3.30.200.20:FF:000087">
    <property type="entry name" value="Dual specificity tyrosine-phosphorylation-regulated kinase 1A"/>
    <property type="match status" value="1"/>
</dbReference>
<dbReference type="Proteomes" id="UP000001072">
    <property type="component" value="Unassembled WGS sequence"/>
</dbReference>
<keyword evidence="8" id="KW-0418">Kinase</keyword>
<feature type="compositionally biased region" description="Low complexity" evidence="11">
    <location>
        <begin position="29"/>
        <end position="48"/>
    </location>
</feature>
<evidence type="ECO:0000256" key="2">
    <source>
        <dbReference type="ARBA" id="ARBA00008867"/>
    </source>
</evidence>
<keyword evidence="7 10" id="KW-0547">Nucleotide-binding</keyword>
<evidence type="ECO:0000256" key="9">
    <source>
        <dbReference type="ARBA" id="ARBA00022840"/>
    </source>
</evidence>
<dbReference type="eggNOG" id="KOG0667">
    <property type="taxonomic scope" value="Eukaryota"/>
</dbReference>
<dbReference type="InterPro" id="IPR050494">
    <property type="entry name" value="Ser_Thr_dual-spec_kinase"/>
</dbReference>
<dbReference type="InterPro" id="IPR017441">
    <property type="entry name" value="Protein_kinase_ATP_BS"/>
</dbReference>
<evidence type="ECO:0000313" key="14">
    <source>
        <dbReference type="Proteomes" id="UP000001072"/>
    </source>
</evidence>
<dbReference type="GO" id="GO:0005634">
    <property type="term" value="C:nucleus"/>
    <property type="evidence" value="ECO:0007669"/>
    <property type="project" value="TreeGrafter"/>
</dbReference>
<feature type="compositionally biased region" description="Low complexity" evidence="11">
    <location>
        <begin position="71"/>
        <end position="99"/>
    </location>
</feature>
<evidence type="ECO:0000256" key="4">
    <source>
        <dbReference type="ARBA" id="ARBA00022527"/>
    </source>
</evidence>
<dbReference type="VEuPathDB" id="FungiDB:MELLADRAFT_48114"/>
<dbReference type="InParanoid" id="F4RJS0"/>
<evidence type="ECO:0000256" key="1">
    <source>
        <dbReference type="ARBA" id="ARBA00004496"/>
    </source>
</evidence>
<dbReference type="PANTHER" id="PTHR24058">
    <property type="entry name" value="DUAL SPECIFICITY PROTEIN KINASE"/>
    <property type="match status" value="1"/>
</dbReference>
<evidence type="ECO:0000256" key="5">
    <source>
        <dbReference type="ARBA" id="ARBA00022553"/>
    </source>
</evidence>
<dbReference type="SUPFAM" id="SSF56112">
    <property type="entry name" value="Protein kinase-like (PK-like)"/>
    <property type="match status" value="1"/>
</dbReference>
<dbReference type="GO" id="GO:0005737">
    <property type="term" value="C:cytoplasm"/>
    <property type="evidence" value="ECO:0007669"/>
    <property type="project" value="UniProtKB-SubCell"/>
</dbReference>
<dbReference type="GO" id="GO:0004674">
    <property type="term" value="F:protein serine/threonine kinase activity"/>
    <property type="evidence" value="ECO:0007669"/>
    <property type="project" value="UniProtKB-KW"/>
</dbReference>
<reference evidence="14" key="1">
    <citation type="journal article" date="2011" name="Proc. Natl. Acad. Sci. U.S.A.">
        <title>Obligate biotrophy features unraveled by the genomic analysis of rust fungi.</title>
        <authorList>
            <person name="Duplessis S."/>
            <person name="Cuomo C.A."/>
            <person name="Lin Y.-C."/>
            <person name="Aerts A."/>
            <person name="Tisserant E."/>
            <person name="Veneault-Fourrey C."/>
            <person name="Joly D.L."/>
            <person name="Hacquard S."/>
            <person name="Amselem J."/>
            <person name="Cantarel B.L."/>
            <person name="Chiu R."/>
            <person name="Coutinho P.M."/>
            <person name="Feau N."/>
            <person name="Field M."/>
            <person name="Frey P."/>
            <person name="Gelhaye E."/>
            <person name="Goldberg J."/>
            <person name="Grabherr M.G."/>
            <person name="Kodira C.D."/>
            <person name="Kohler A."/>
            <person name="Kuees U."/>
            <person name="Lindquist E.A."/>
            <person name="Lucas S.M."/>
            <person name="Mago R."/>
            <person name="Mauceli E."/>
            <person name="Morin E."/>
            <person name="Murat C."/>
            <person name="Pangilinan J.L."/>
            <person name="Park R."/>
            <person name="Pearson M."/>
            <person name="Quesneville H."/>
            <person name="Rouhier N."/>
            <person name="Sakthikumar S."/>
            <person name="Salamov A.A."/>
            <person name="Schmutz J."/>
            <person name="Selles B."/>
            <person name="Shapiro H."/>
            <person name="Tanguay P."/>
            <person name="Tuskan G.A."/>
            <person name="Henrissat B."/>
            <person name="Van de Peer Y."/>
            <person name="Rouze P."/>
            <person name="Ellis J.G."/>
            <person name="Dodds P.N."/>
            <person name="Schein J.E."/>
            <person name="Zhong S."/>
            <person name="Hamelin R.C."/>
            <person name="Grigoriev I.V."/>
            <person name="Szabo L.J."/>
            <person name="Martin F."/>
        </authorList>
    </citation>
    <scope>NUCLEOTIDE SEQUENCE [LARGE SCALE GENOMIC DNA]</scope>
    <source>
        <strain evidence="14">98AG31 / pathotype 3-4-7</strain>
    </source>
</reference>
<dbReference type="FunCoup" id="F4RJS0">
    <property type="interactions" value="322"/>
</dbReference>
<dbReference type="Pfam" id="PF00069">
    <property type="entry name" value="Pkinase"/>
    <property type="match status" value="1"/>
</dbReference>
<dbReference type="OrthoDB" id="9332038at2759"/>
<keyword evidence="9 10" id="KW-0067">ATP-binding</keyword>
<dbReference type="GO" id="GO:0004713">
    <property type="term" value="F:protein tyrosine kinase activity"/>
    <property type="evidence" value="ECO:0007669"/>
    <property type="project" value="TreeGrafter"/>
</dbReference>
<feature type="domain" description="Protein kinase" evidence="12">
    <location>
        <begin position="227"/>
        <end position="559"/>
    </location>
</feature>
<evidence type="ECO:0000256" key="8">
    <source>
        <dbReference type="ARBA" id="ARBA00022777"/>
    </source>
</evidence>
<evidence type="ECO:0000256" key="11">
    <source>
        <dbReference type="SAM" id="MobiDB-lite"/>
    </source>
</evidence>
<evidence type="ECO:0000256" key="10">
    <source>
        <dbReference type="PROSITE-ProRule" id="PRU10141"/>
    </source>
</evidence>
<dbReference type="SMART" id="SM00220">
    <property type="entry name" value="S_TKc"/>
    <property type="match status" value="1"/>
</dbReference>
<evidence type="ECO:0000256" key="7">
    <source>
        <dbReference type="ARBA" id="ARBA00022741"/>
    </source>
</evidence>
<dbReference type="Gene3D" id="3.30.200.20">
    <property type="entry name" value="Phosphorylase Kinase, domain 1"/>
    <property type="match status" value="1"/>
</dbReference>
<dbReference type="PROSITE" id="PS50011">
    <property type="entry name" value="PROTEIN_KINASE_DOM"/>
    <property type="match status" value="1"/>
</dbReference>
<dbReference type="PROSITE" id="PS00108">
    <property type="entry name" value="PROTEIN_KINASE_ST"/>
    <property type="match status" value="1"/>
</dbReference>
<organism evidence="14">
    <name type="scientific">Melampsora larici-populina (strain 98AG31 / pathotype 3-4-7)</name>
    <name type="common">Poplar leaf rust fungus</name>
    <dbReference type="NCBI Taxonomy" id="747676"/>
    <lineage>
        <taxon>Eukaryota</taxon>
        <taxon>Fungi</taxon>
        <taxon>Dikarya</taxon>
        <taxon>Basidiomycota</taxon>
        <taxon>Pucciniomycotina</taxon>
        <taxon>Pucciniomycetes</taxon>
        <taxon>Pucciniales</taxon>
        <taxon>Melampsoraceae</taxon>
        <taxon>Melampsora</taxon>
    </lineage>
</organism>
<feature type="compositionally biased region" description="Polar residues" evidence="11">
    <location>
        <begin position="1"/>
        <end position="12"/>
    </location>
</feature>
<feature type="region of interest" description="Disordered" evidence="11">
    <location>
        <begin position="1"/>
        <end position="139"/>
    </location>
</feature>
<dbReference type="HOGENOM" id="CLU_000288_5_15_1"/>
<dbReference type="GeneID" id="18928497"/>
<keyword evidence="6" id="KW-0808">Transferase</keyword>
<feature type="non-terminal residue" evidence="13">
    <location>
        <position position="570"/>
    </location>
</feature>
<dbReference type="STRING" id="747676.F4RJS0"/>
<comment type="similarity">
    <text evidence="2">Belongs to the protein kinase superfamily. CMGC Ser/Thr protein kinase family. MNB/DYRK subfamily.</text>
</comment>
<accession>F4RJS0</accession>
<comment type="subcellular location">
    <subcellularLocation>
        <location evidence="1">Cytoplasm</location>
    </subcellularLocation>
</comment>
<name>F4RJS0_MELLP</name>
<dbReference type="AlphaFoldDB" id="F4RJS0"/>
<dbReference type="InterPro" id="IPR008271">
    <property type="entry name" value="Ser/Thr_kinase_AS"/>
</dbReference>
<evidence type="ECO:0000259" key="12">
    <source>
        <dbReference type="PROSITE" id="PS50011"/>
    </source>
</evidence>